<dbReference type="Gene3D" id="2.60.120.10">
    <property type="entry name" value="Jelly Rolls"/>
    <property type="match status" value="1"/>
</dbReference>
<keyword evidence="3" id="KW-0732">Signal</keyword>
<gene>
    <name evidence="9" type="ORF">EZ242_13700</name>
</gene>
<dbReference type="GO" id="GO:0046872">
    <property type="term" value="F:metal ion binding"/>
    <property type="evidence" value="ECO:0007669"/>
    <property type="project" value="UniProtKB-KW"/>
</dbReference>
<evidence type="ECO:0000256" key="4">
    <source>
        <dbReference type="ARBA" id="ARBA00022824"/>
    </source>
</evidence>
<dbReference type="InterPro" id="IPR014710">
    <property type="entry name" value="RmlC-like_jellyroll"/>
</dbReference>
<protein>
    <submittedName>
        <fullName evidence="9">Cupin domain-containing protein</fullName>
    </submittedName>
</protein>
<dbReference type="SMR" id="A0A4Z0BJK2"/>
<dbReference type="InterPro" id="IPR000526">
    <property type="entry name" value="Auxin-bd"/>
</dbReference>
<dbReference type="GO" id="GO:0009734">
    <property type="term" value="P:auxin-activated signaling pathway"/>
    <property type="evidence" value="ECO:0007669"/>
    <property type="project" value="UniProtKB-KW"/>
</dbReference>
<dbReference type="GO" id="GO:0051781">
    <property type="term" value="P:positive regulation of cell division"/>
    <property type="evidence" value="ECO:0007669"/>
    <property type="project" value="TreeGrafter"/>
</dbReference>
<dbReference type="PRINTS" id="PR00655">
    <property type="entry name" value="AUXINBINDNGP"/>
</dbReference>
<keyword evidence="8" id="KW-0927">Auxin signaling pathway</keyword>
<keyword evidence="10" id="KW-1185">Reference proteome</keyword>
<dbReference type="SUPFAM" id="SSF51182">
    <property type="entry name" value="RmlC-like cupins"/>
    <property type="match status" value="1"/>
</dbReference>
<dbReference type="GO" id="GO:0032877">
    <property type="term" value="P:positive regulation of DNA endoreduplication"/>
    <property type="evidence" value="ECO:0007669"/>
    <property type="project" value="TreeGrafter"/>
</dbReference>
<dbReference type="GO" id="GO:0009826">
    <property type="term" value="P:unidimensional cell growth"/>
    <property type="evidence" value="ECO:0007669"/>
    <property type="project" value="TreeGrafter"/>
</dbReference>
<dbReference type="GO" id="GO:0010011">
    <property type="term" value="F:auxin binding"/>
    <property type="evidence" value="ECO:0007669"/>
    <property type="project" value="InterPro"/>
</dbReference>
<dbReference type="Proteomes" id="UP000297564">
    <property type="component" value="Unassembled WGS sequence"/>
</dbReference>
<dbReference type="RefSeq" id="WP_135285734.1">
    <property type="nucleotide sequence ID" value="NZ_SMLL01000005.1"/>
</dbReference>
<dbReference type="Pfam" id="PF02041">
    <property type="entry name" value="Auxin_BP"/>
    <property type="match status" value="1"/>
</dbReference>
<organism evidence="9 10">
    <name type="scientific">Ramlibacter rhizophilus</name>
    <dbReference type="NCBI Taxonomy" id="1781167"/>
    <lineage>
        <taxon>Bacteria</taxon>
        <taxon>Pseudomonadati</taxon>
        <taxon>Pseudomonadota</taxon>
        <taxon>Betaproteobacteria</taxon>
        <taxon>Burkholderiales</taxon>
        <taxon>Comamonadaceae</taxon>
        <taxon>Ramlibacter</taxon>
    </lineage>
</organism>
<name>A0A4Z0BJK2_9BURK</name>
<dbReference type="EMBL" id="SMLL01000005">
    <property type="protein sequence ID" value="TFY98583.1"/>
    <property type="molecule type" value="Genomic_DNA"/>
</dbReference>
<sequence>MLVHPQLQPEPTAIPGIHHATWAGADEGLAQLSLWRQSIAPGGATPPHRHDCDEVVLCSGGRGELHLGGQVHAFGGGETVVVPRNALHQIFSTGETPLELIGVFGSAPVEVFLPDGERLPLPWRS</sequence>
<keyword evidence="6" id="KW-0675">Receptor</keyword>
<evidence type="ECO:0000256" key="3">
    <source>
        <dbReference type="ARBA" id="ARBA00022729"/>
    </source>
</evidence>
<evidence type="ECO:0000256" key="2">
    <source>
        <dbReference type="ARBA" id="ARBA00022723"/>
    </source>
</evidence>
<dbReference type="OrthoDB" id="122936at2"/>
<keyword evidence="7" id="KW-0325">Glycoprotein</keyword>
<evidence type="ECO:0000256" key="8">
    <source>
        <dbReference type="ARBA" id="ARBA00023294"/>
    </source>
</evidence>
<reference evidence="9 10" key="1">
    <citation type="submission" date="2019-03" db="EMBL/GenBank/DDBJ databases">
        <title>Ramlibacter rhizophilus CCTCC AB2015357, whole genome shotgun sequence.</title>
        <authorList>
            <person name="Zhang X."/>
            <person name="Feng G."/>
            <person name="Zhu H."/>
        </authorList>
    </citation>
    <scope>NUCLEOTIDE SEQUENCE [LARGE SCALE GENOMIC DNA]</scope>
    <source>
        <strain evidence="9 10">CCTCC AB2015357</strain>
    </source>
</reference>
<dbReference type="AlphaFoldDB" id="A0A4Z0BJK2"/>
<evidence type="ECO:0000256" key="5">
    <source>
        <dbReference type="ARBA" id="ARBA00022833"/>
    </source>
</evidence>
<evidence type="ECO:0000313" key="9">
    <source>
        <dbReference type="EMBL" id="TFY98583.1"/>
    </source>
</evidence>
<comment type="caution">
    <text evidence="9">The sequence shown here is derived from an EMBL/GenBank/DDBJ whole genome shotgun (WGS) entry which is preliminary data.</text>
</comment>
<keyword evidence="2" id="KW-0479">Metal-binding</keyword>
<dbReference type="PANTHER" id="PTHR37236:SF1">
    <property type="entry name" value="AUXIN-BINDING PROTEIN 1"/>
    <property type="match status" value="1"/>
</dbReference>
<proteinExistence type="predicted"/>
<evidence type="ECO:0000313" key="10">
    <source>
        <dbReference type="Proteomes" id="UP000297564"/>
    </source>
</evidence>
<keyword evidence="4" id="KW-0256">Endoplasmic reticulum</keyword>
<evidence type="ECO:0000256" key="6">
    <source>
        <dbReference type="ARBA" id="ARBA00023170"/>
    </source>
</evidence>
<dbReference type="InterPro" id="IPR011051">
    <property type="entry name" value="RmlC_Cupin_sf"/>
</dbReference>
<accession>A0A4Z0BJK2</accession>
<evidence type="ECO:0000256" key="7">
    <source>
        <dbReference type="ARBA" id="ARBA00023180"/>
    </source>
</evidence>
<dbReference type="GO" id="GO:0045793">
    <property type="term" value="P:positive regulation of cell size"/>
    <property type="evidence" value="ECO:0007669"/>
    <property type="project" value="TreeGrafter"/>
</dbReference>
<comment type="subcellular location">
    <subcellularLocation>
        <location evidence="1">Endoplasmic reticulum lumen</location>
    </subcellularLocation>
</comment>
<keyword evidence="5" id="KW-0862">Zinc</keyword>
<dbReference type="PANTHER" id="PTHR37236">
    <property type="entry name" value="AUXIN-BINDING PROTEIN 1"/>
    <property type="match status" value="1"/>
</dbReference>
<evidence type="ECO:0000256" key="1">
    <source>
        <dbReference type="ARBA" id="ARBA00004319"/>
    </source>
</evidence>